<dbReference type="Proteomes" id="UP001233172">
    <property type="component" value="Unassembled WGS sequence"/>
</dbReference>
<gene>
    <name evidence="2" type="ORF">Bpfe_030888</name>
</gene>
<dbReference type="EMBL" id="JASAOG010000425">
    <property type="protein sequence ID" value="KAK0039684.1"/>
    <property type="molecule type" value="Genomic_DNA"/>
</dbReference>
<reference evidence="2" key="1">
    <citation type="journal article" date="2023" name="PLoS Negl. Trop. Dis.">
        <title>A genome sequence for Biomphalaria pfeifferi, the major vector snail for the human-infecting parasite Schistosoma mansoni.</title>
        <authorList>
            <person name="Bu L."/>
            <person name="Lu L."/>
            <person name="Laidemitt M.R."/>
            <person name="Zhang S.M."/>
            <person name="Mutuku M."/>
            <person name="Mkoji G."/>
            <person name="Steinauer M."/>
            <person name="Loker E.S."/>
        </authorList>
    </citation>
    <scope>NUCLEOTIDE SEQUENCE</scope>
    <source>
        <strain evidence="2">KasaAsao</strain>
    </source>
</reference>
<evidence type="ECO:0000313" key="2">
    <source>
        <dbReference type="EMBL" id="KAK0039684.1"/>
    </source>
</evidence>
<accession>A0AAD8AQH2</accession>
<feature type="region of interest" description="Disordered" evidence="1">
    <location>
        <begin position="1"/>
        <end position="23"/>
    </location>
</feature>
<comment type="caution">
    <text evidence="2">The sequence shown here is derived from an EMBL/GenBank/DDBJ whole genome shotgun (WGS) entry which is preliminary data.</text>
</comment>
<reference evidence="2" key="2">
    <citation type="submission" date="2023-04" db="EMBL/GenBank/DDBJ databases">
        <authorList>
            <person name="Bu L."/>
            <person name="Lu L."/>
            <person name="Laidemitt M.R."/>
            <person name="Zhang S.M."/>
            <person name="Mutuku M."/>
            <person name="Mkoji G."/>
            <person name="Steinauer M."/>
            <person name="Loker E.S."/>
        </authorList>
    </citation>
    <scope>NUCLEOTIDE SEQUENCE</scope>
    <source>
        <strain evidence="2">KasaAsao</strain>
        <tissue evidence="2">Whole Snail</tissue>
    </source>
</reference>
<proteinExistence type="predicted"/>
<dbReference type="AlphaFoldDB" id="A0AAD8AQH2"/>
<protein>
    <submittedName>
        <fullName evidence="2">Conotoxin-like unassigned superfamily 20</fullName>
    </submittedName>
</protein>
<organism evidence="2 3">
    <name type="scientific">Biomphalaria pfeifferi</name>
    <name type="common">Bloodfluke planorb</name>
    <name type="synonym">Freshwater snail</name>
    <dbReference type="NCBI Taxonomy" id="112525"/>
    <lineage>
        <taxon>Eukaryota</taxon>
        <taxon>Metazoa</taxon>
        <taxon>Spiralia</taxon>
        <taxon>Lophotrochozoa</taxon>
        <taxon>Mollusca</taxon>
        <taxon>Gastropoda</taxon>
        <taxon>Heterobranchia</taxon>
        <taxon>Euthyneura</taxon>
        <taxon>Panpulmonata</taxon>
        <taxon>Hygrophila</taxon>
        <taxon>Lymnaeoidea</taxon>
        <taxon>Planorbidae</taxon>
        <taxon>Biomphalaria</taxon>
    </lineage>
</organism>
<keyword evidence="3" id="KW-1185">Reference proteome</keyword>
<sequence>MSPGWARPPVASRRGRPSSERGFNLPVDCLSYAAAPRGSSASAGIQQPTQNWYGPGESDCLIKTKHCDGRHPVLTQCDFLPSALNVKVKKFNPSAG</sequence>
<name>A0AAD8AQH2_BIOPF</name>
<evidence type="ECO:0000313" key="3">
    <source>
        <dbReference type="Proteomes" id="UP001233172"/>
    </source>
</evidence>
<evidence type="ECO:0000256" key="1">
    <source>
        <dbReference type="SAM" id="MobiDB-lite"/>
    </source>
</evidence>